<dbReference type="PANTHER" id="PTHR11054">
    <property type="entry name" value="6-PHOSPHOGLUCONOLACTONASE"/>
    <property type="match status" value="1"/>
</dbReference>
<comment type="function">
    <text evidence="2 7">Hydrolysis of 6-phosphogluconolactone to 6-phosphogluconate.</text>
</comment>
<dbReference type="InterPro" id="IPR005900">
    <property type="entry name" value="6-phosphogluconolactonase_DevB"/>
</dbReference>
<evidence type="ECO:0000256" key="1">
    <source>
        <dbReference type="ARBA" id="ARBA00000832"/>
    </source>
</evidence>
<evidence type="ECO:0000259" key="8">
    <source>
        <dbReference type="Pfam" id="PF01182"/>
    </source>
</evidence>
<evidence type="ECO:0000256" key="6">
    <source>
        <dbReference type="ARBA" id="ARBA00020337"/>
    </source>
</evidence>
<evidence type="ECO:0000256" key="2">
    <source>
        <dbReference type="ARBA" id="ARBA00002681"/>
    </source>
</evidence>
<comment type="caution">
    <text evidence="9">The sequence shown here is derived from an EMBL/GenBank/DDBJ whole genome shotgun (WGS) entry which is preliminary data.</text>
</comment>
<accession>A0ABQ6ZFD0</accession>
<dbReference type="PANTHER" id="PTHR11054:SF0">
    <property type="entry name" value="6-PHOSPHOGLUCONOLACTONASE"/>
    <property type="match status" value="1"/>
</dbReference>
<evidence type="ECO:0000256" key="4">
    <source>
        <dbReference type="ARBA" id="ARBA00010662"/>
    </source>
</evidence>
<evidence type="ECO:0000313" key="9">
    <source>
        <dbReference type="EMBL" id="KAF1724212.1"/>
    </source>
</evidence>
<organism evidence="9 10">
    <name type="scientific">Pseudoxanthomonas japonensis</name>
    <dbReference type="NCBI Taxonomy" id="69284"/>
    <lineage>
        <taxon>Bacteria</taxon>
        <taxon>Pseudomonadati</taxon>
        <taxon>Pseudomonadota</taxon>
        <taxon>Gammaproteobacteria</taxon>
        <taxon>Lysobacterales</taxon>
        <taxon>Lysobacteraceae</taxon>
        <taxon>Pseudoxanthomonas</taxon>
    </lineage>
</organism>
<sequence length="237" mass="25173">MPPTDLSLQIQLHPFPDGDAVASALAQAVADDLRAALVQRGQASLALSGGTTPRRFLQALSQQALDWANVTVTLVDERWVPDDHERSNARLVKECLLQNAAADARFVPLYRPAATPDEVLEDIAAGLPATLDVVVLGMGGDGHTASFFPGGDRLAEAMDTATGTTVLPMRAPGAGEPRITLTLPVLRDAGRLYLHIEGGEKRQVLQQALSGQGPGAQFPMHHVLQALRAPLQVYLTA</sequence>
<dbReference type="EMBL" id="PDWW01000019">
    <property type="protein sequence ID" value="KAF1724212.1"/>
    <property type="molecule type" value="Genomic_DNA"/>
</dbReference>
<proteinExistence type="inferred from homology"/>
<dbReference type="InterPro" id="IPR037171">
    <property type="entry name" value="NagB/RpiA_transferase-like"/>
</dbReference>
<comment type="catalytic activity">
    <reaction evidence="1 7">
        <text>6-phospho-D-glucono-1,5-lactone + H2O = 6-phospho-D-gluconate + H(+)</text>
        <dbReference type="Rhea" id="RHEA:12556"/>
        <dbReference type="ChEBI" id="CHEBI:15377"/>
        <dbReference type="ChEBI" id="CHEBI:15378"/>
        <dbReference type="ChEBI" id="CHEBI:57955"/>
        <dbReference type="ChEBI" id="CHEBI:58759"/>
        <dbReference type="EC" id="3.1.1.31"/>
    </reaction>
</comment>
<evidence type="ECO:0000256" key="5">
    <source>
        <dbReference type="ARBA" id="ARBA00013198"/>
    </source>
</evidence>
<feature type="domain" description="Glucosamine/galactosamine-6-phosphate isomerase" evidence="8">
    <location>
        <begin position="17"/>
        <end position="224"/>
    </location>
</feature>
<dbReference type="EC" id="3.1.1.31" evidence="5 7"/>
<keyword evidence="7" id="KW-0378">Hydrolase</keyword>
<name>A0ABQ6ZFD0_9GAMM</name>
<dbReference type="RefSeq" id="WP_162338275.1">
    <property type="nucleotide sequence ID" value="NZ_CP171632.1"/>
</dbReference>
<dbReference type="InterPro" id="IPR039104">
    <property type="entry name" value="6PGL"/>
</dbReference>
<comment type="pathway">
    <text evidence="3 7">Carbohydrate degradation; pentose phosphate pathway; D-ribulose 5-phosphate from D-glucose 6-phosphate (oxidative stage): step 2/3.</text>
</comment>
<dbReference type="SUPFAM" id="SSF100950">
    <property type="entry name" value="NagB/RpiA/CoA transferase-like"/>
    <property type="match status" value="1"/>
</dbReference>
<protein>
    <recommendedName>
        <fullName evidence="6 7">6-phosphogluconolactonase</fullName>
        <shortName evidence="7">6PGL</shortName>
        <ecNumber evidence="5 7">3.1.1.31</ecNumber>
    </recommendedName>
</protein>
<reference evidence="9 10" key="1">
    <citation type="submission" date="2017-10" db="EMBL/GenBank/DDBJ databases">
        <title>Whole genome sequencing of members of genus Pseudoxanthomonas.</title>
        <authorList>
            <person name="Kumar S."/>
            <person name="Bansal K."/>
            <person name="Kaur A."/>
            <person name="Patil P."/>
            <person name="Sharma S."/>
            <person name="Patil P.B."/>
        </authorList>
    </citation>
    <scope>NUCLEOTIDE SEQUENCE [LARGE SCALE GENOMIC DNA]</scope>
    <source>
        <strain evidence="9 10">DSM 17109</strain>
    </source>
</reference>
<comment type="similarity">
    <text evidence="4 7">Belongs to the glucosamine/galactosamine-6-phosphate isomerase family. 6-phosphogluconolactonase subfamily.</text>
</comment>
<evidence type="ECO:0000256" key="7">
    <source>
        <dbReference type="RuleBase" id="RU365095"/>
    </source>
</evidence>
<evidence type="ECO:0000256" key="3">
    <source>
        <dbReference type="ARBA" id="ARBA00004961"/>
    </source>
</evidence>
<dbReference type="Proteomes" id="UP000781710">
    <property type="component" value="Unassembled WGS sequence"/>
</dbReference>
<keyword evidence="10" id="KW-1185">Reference proteome</keyword>
<dbReference type="Gene3D" id="3.40.50.1360">
    <property type="match status" value="1"/>
</dbReference>
<evidence type="ECO:0000313" key="10">
    <source>
        <dbReference type="Proteomes" id="UP000781710"/>
    </source>
</evidence>
<dbReference type="InterPro" id="IPR006148">
    <property type="entry name" value="Glc/Gal-6P_isomerase"/>
</dbReference>
<gene>
    <name evidence="7 9" type="primary">pgl</name>
    <name evidence="9" type="ORF">CSC78_12920</name>
</gene>
<dbReference type="CDD" id="cd01400">
    <property type="entry name" value="6PGL"/>
    <property type="match status" value="1"/>
</dbReference>
<dbReference type="NCBIfam" id="TIGR01198">
    <property type="entry name" value="pgl"/>
    <property type="match status" value="1"/>
</dbReference>
<dbReference type="Pfam" id="PF01182">
    <property type="entry name" value="Glucosamine_iso"/>
    <property type="match status" value="1"/>
</dbReference>